<protein>
    <recommendedName>
        <fullName evidence="3">Fumarylacetoacetase-like C-terminal domain-containing protein</fullName>
    </recommendedName>
</protein>
<accession>A0ABP7NC52</accession>
<proteinExistence type="inferred from homology"/>
<dbReference type="InterPro" id="IPR036663">
    <property type="entry name" value="Fumarylacetoacetase_C_sf"/>
</dbReference>
<evidence type="ECO:0000256" key="2">
    <source>
        <dbReference type="ARBA" id="ARBA00022723"/>
    </source>
</evidence>
<evidence type="ECO:0000256" key="1">
    <source>
        <dbReference type="ARBA" id="ARBA00010211"/>
    </source>
</evidence>
<dbReference type="EMBL" id="BAABCP010000001">
    <property type="protein sequence ID" value="GAA3942848.1"/>
    <property type="molecule type" value="Genomic_DNA"/>
</dbReference>
<comment type="similarity">
    <text evidence="1">Belongs to the FAH family.</text>
</comment>
<dbReference type="Proteomes" id="UP001501591">
    <property type="component" value="Unassembled WGS sequence"/>
</dbReference>
<reference evidence="5" key="1">
    <citation type="journal article" date="2019" name="Int. J. Syst. Evol. Microbiol.">
        <title>The Global Catalogue of Microorganisms (GCM) 10K type strain sequencing project: providing services to taxonomists for standard genome sequencing and annotation.</title>
        <authorList>
            <consortium name="The Broad Institute Genomics Platform"/>
            <consortium name="The Broad Institute Genome Sequencing Center for Infectious Disease"/>
            <person name="Wu L."/>
            <person name="Ma J."/>
        </authorList>
    </citation>
    <scope>NUCLEOTIDE SEQUENCE [LARGE SCALE GENOMIC DNA]</scope>
    <source>
        <strain evidence="5">JCM 17024</strain>
    </source>
</reference>
<feature type="domain" description="Fumarylacetoacetase-like C-terminal" evidence="3">
    <location>
        <begin position="111"/>
        <end position="322"/>
    </location>
</feature>
<dbReference type="PANTHER" id="PTHR42796:SF4">
    <property type="entry name" value="FUMARYLACETOACETATE HYDROLASE DOMAIN-CONTAINING PROTEIN 2A"/>
    <property type="match status" value="1"/>
</dbReference>
<dbReference type="PANTHER" id="PTHR42796">
    <property type="entry name" value="FUMARYLACETOACETATE HYDROLASE DOMAIN-CONTAINING PROTEIN 2A-RELATED"/>
    <property type="match status" value="1"/>
</dbReference>
<dbReference type="InterPro" id="IPR051121">
    <property type="entry name" value="FAH"/>
</dbReference>
<name>A0ABP7NC52_9MICO</name>
<sequence>MKLVTYHPVVPQYVGTRLGVYVDGSIVDANYAYALSRHRAGEDVADRSLVDAQVPTCMRRLLAGGDIALERVREAVDEAVRIGAESGAAGERLRFGESEVRLRAPISRPGKILAAGKNYADHAAETAGSSPAPAEENPIPRGFVKVSSSVVGPGDEVAIPSVTSQLDYEVELAVVIGKRGRYIKREDVYDHIAGYTILNDISARDIQFHESEKGNHLIGKNMDGLAPMGPWLVTRDEISDPMKLQVSMAVNGEVRQNANTSTMIWDIPALVERWSWGTLEPGDVIATGTPAGGALSGKYPYLRPGDVMSASVDGLGTLVTPLVAE</sequence>
<dbReference type="InterPro" id="IPR011234">
    <property type="entry name" value="Fumarylacetoacetase-like_C"/>
</dbReference>
<organism evidence="4 5">
    <name type="scientific">Microbacterium soli</name>
    <dbReference type="NCBI Taxonomy" id="446075"/>
    <lineage>
        <taxon>Bacteria</taxon>
        <taxon>Bacillati</taxon>
        <taxon>Actinomycetota</taxon>
        <taxon>Actinomycetes</taxon>
        <taxon>Micrococcales</taxon>
        <taxon>Microbacteriaceae</taxon>
        <taxon>Microbacterium</taxon>
    </lineage>
</organism>
<evidence type="ECO:0000313" key="4">
    <source>
        <dbReference type="EMBL" id="GAA3942848.1"/>
    </source>
</evidence>
<keyword evidence="2" id="KW-0479">Metal-binding</keyword>
<keyword evidence="5" id="KW-1185">Reference proteome</keyword>
<dbReference type="Gene3D" id="3.90.850.10">
    <property type="entry name" value="Fumarylacetoacetase-like, C-terminal domain"/>
    <property type="match status" value="1"/>
</dbReference>
<evidence type="ECO:0000259" key="3">
    <source>
        <dbReference type="Pfam" id="PF01557"/>
    </source>
</evidence>
<dbReference type="RefSeq" id="WP_344819519.1">
    <property type="nucleotide sequence ID" value="NZ_BAABCP010000001.1"/>
</dbReference>
<gene>
    <name evidence="4" type="ORF">GCM10022383_20910</name>
</gene>
<comment type="caution">
    <text evidence="4">The sequence shown here is derived from an EMBL/GenBank/DDBJ whole genome shotgun (WGS) entry which is preliminary data.</text>
</comment>
<dbReference type="SUPFAM" id="SSF56529">
    <property type="entry name" value="FAH"/>
    <property type="match status" value="1"/>
</dbReference>
<dbReference type="Pfam" id="PF01557">
    <property type="entry name" value="FAA_hydrolase"/>
    <property type="match status" value="1"/>
</dbReference>
<evidence type="ECO:0000313" key="5">
    <source>
        <dbReference type="Proteomes" id="UP001501591"/>
    </source>
</evidence>